<sequence length="352" mass="38814">MALNPPPPHQNNMMEKEELCSFALSIATSSSLLMVLKAIIELDVIRIINRAGPGAHLLPAQVAAQLPTKDPGATASMLDRMLRVLANNSILSCSLRTLPNDGPIERLYGLAPVCQFFTKPEDFGPTVLLLQDKVYTDTWHHLKDAVLDGDSAFKKTHGMTIFEYLGTDIRYSKVFNDAMSNCSTITMKKMLENYNGFDGLSTLVDVGGGTGQTLNMIIAKYPTIRGINFDLPHVIKDASKYDGVEHVTGDMFWICHDWSEKHCLKLLKNCYTALPDHGKVTVCDCILPVAPETSLSARIASNLDIHMLAYCGGGRERTEQEFEALAKGAGFESFTVVCSAYDLKVMEFLKKN</sequence>
<dbReference type="Gene3D" id="1.10.10.10">
    <property type="entry name" value="Winged helix-like DNA-binding domain superfamily/Winged helix DNA-binding domain"/>
    <property type="match status" value="1"/>
</dbReference>
<evidence type="ECO:0000256" key="1">
    <source>
        <dbReference type="ARBA" id="ARBA00004913"/>
    </source>
</evidence>
<dbReference type="FunFam" id="1.10.10.10:FF:000357">
    <property type="entry name" value="Caffeic acid 3-O-methyltransferase"/>
    <property type="match status" value="1"/>
</dbReference>
<dbReference type="Pfam" id="PF00891">
    <property type="entry name" value="Methyltransf_2"/>
    <property type="match status" value="1"/>
</dbReference>
<dbReference type="InterPro" id="IPR029063">
    <property type="entry name" value="SAM-dependent_MTases_sf"/>
</dbReference>
<organism evidence="10 11">
    <name type="scientific">Carnegiea gigantea</name>
    <dbReference type="NCBI Taxonomy" id="171969"/>
    <lineage>
        <taxon>Eukaryota</taxon>
        <taxon>Viridiplantae</taxon>
        <taxon>Streptophyta</taxon>
        <taxon>Embryophyta</taxon>
        <taxon>Tracheophyta</taxon>
        <taxon>Spermatophyta</taxon>
        <taxon>Magnoliopsida</taxon>
        <taxon>eudicotyledons</taxon>
        <taxon>Gunneridae</taxon>
        <taxon>Pentapetalae</taxon>
        <taxon>Caryophyllales</taxon>
        <taxon>Cactineae</taxon>
        <taxon>Cactaceae</taxon>
        <taxon>Cactoideae</taxon>
        <taxon>Echinocereeae</taxon>
        <taxon>Carnegiea</taxon>
    </lineage>
</organism>
<dbReference type="EMBL" id="JAKOGI010000113">
    <property type="protein sequence ID" value="KAJ8443726.1"/>
    <property type="molecule type" value="Genomic_DNA"/>
</dbReference>
<dbReference type="InterPro" id="IPR036390">
    <property type="entry name" value="WH_DNA-bd_sf"/>
</dbReference>
<dbReference type="Gene3D" id="3.40.50.150">
    <property type="entry name" value="Vaccinia Virus protein VP39"/>
    <property type="match status" value="1"/>
</dbReference>
<comment type="pathway">
    <text evidence="1">Alkaloid biosynthesis.</text>
</comment>
<feature type="domain" description="O-methyltransferase C-terminal" evidence="8">
    <location>
        <begin position="139"/>
        <end position="332"/>
    </location>
</feature>
<dbReference type="GO" id="GO:0008171">
    <property type="term" value="F:O-methyltransferase activity"/>
    <property type="evidence" value="ECO:0007669"/>
    <property type="project" value="InterPro"/>
</dbReference>
<evidence type="ECO:0000256" key="6">
    <source>
        <dbReference type="ARBA" id="ARBA00022691"/>
    </source>
</evidence>
<gene>
    <name evidence="10" type="ORF">Cgig2_029631</name>
</gene>
<dbReference type="InterPro" id="IPR012967">
    <property type="entry name" value="COMT_dimerisation"/>
</dbReference>
<keyword evidence="6" id="KW-0949">S-adenosyl-L-methionine</keyword>
<comment type="pathway">
    <text evidence="2">Aromatic compound metabolism.</text>
</comment>
<evidence type="ECO:0000256" key="3">
    <source>
        <dbReference type="ARBA" id="ARBA00011738"/>
    </source>
</evidence>
<dbReference type="InterPro" id="IPR016461">
    <property type="entry name" value="COMT-like"/>
</dbReference>
<dbReference type="GO" id="GO:0046983">
    <property type="term" value="F:protein dimerization activity"/>
    <property type="evidence" value="ECO:0007669"/>
    <property type="project" value="InterPro"/>
</dbReference>
<name>A0A9Q1KG98_9CARY</name>
<dbReference type="InterPro" id="IPR036388">
    <property type="entry name" value="WH-like_DNA-bd_sf"/>
</dbReference>
<accession>A0A9Q1KG98</accession>
<dbReference type="SUPFAM" id="SSF53335">
    <property type="entry name" value="S-adenosyl-L-methionine-dependent methyltransferases"/>
    <property type="match status" value="1"/>
</dbReference>
<dbReference type="Pfam" id="PF08100">
    <property type="entry name" value="Dimerisation"/>
    <property type="match status" value="1"/>
</dbReference>
<comment type="caution">
    <text evidence="10">The sequence shown here is derived from an EMBL/GenBank/DDBJ whole genome shotgun (WGS) entry which is preliminary data.</text>
</comment>
<evidence type="ECO:0000313" key="10">
    <source>
        <dbReference type="EMBL" id="KAJ8443726.1"/>
    </source>
</evidence>
<keyword evidence="4" id="KW-0489">Methyltransferase</keyword>
<dbReference type="PANTHER" id="PTHR11746">
    <property type="entry name" value="O-METHYLTRANSFERASE"/>
    <property type="match status" value="1"/>
</dbReference>
<evidence type="ECO:0000256" key="7">
    <source>
        <dbReference type="PIRSR" id="PIRSR005739-1"/>
    </source>
</evidence>
<reference evidence="10" key="1">
    <citation type="submission" date="2022-04" db="EMBL/GenBank/DDBJ databases">
        <title>Carnegiea gigantea Genome sequencing and assembly v2.</title>
        <authorList>
            <person name="Copetti D."/>
            <person name="Sanderson M.J."/>
            <person name="Burquez A."/>
            <person name="Wojciechowski M.F."/>
        </authorList>
    </citation>
    <scope>NUCLEOTIDE SEQUENCE</scope>
    <source>
        <strain evidence="10">SGP5-SGP5p</strain>
        <tissue evidence="10">Aerial part</tissue>
    </source>
</reference>
<dbReference type="InterPro" id="IPR001077">
    <property type="entry name" value="COMT_C"/>
</dbReference>
<dbReference type="SUPFAM" id="SSF46785">
    <property type="entry name" value="Winged helix' DNA-binding domain"/>
    <property type="match status" value="1"/>
</dbReference>
<dbReference type="OrthoDB" id="1606438at2759"/>
<dbReference type="Proteomes" id="UP001153076">
    <property type="component" value="Unassembled WGS sequence"/>
</dbReference>
<evidence type="ECO:0000259" key="9">
    <source>
        <dbReference type="Pfam" id="PF08100"/>
    </source>
</evidence>
<dbReference type="GO" id="GO:0032259">
    <property type="term" value="P:methylation"/>
    <property type="evidence" value="ECO:0007669"/>
    <property type="project" value="UniProtKB-KW"/>
</dbReference>
<protein>
    <submittedName>
        <fullName evidence="10">Uncharacterized protein</fullName>
    </submittedName>
</protein>
<comment type="subunit">
    <text evidence="3">Homodimer.</text>
</comment>
<feature type="domain" description="O-methyltransferase dimerisation" evidence="9">
    <location>
        <begin position="27"/>
        <end position="119"/>
    </location>
</feature>
<proteinExistence type="predicted"/>
<dbReference type="PIRSF" id="PIRSF005739">
    <property type="entry name" value="O-mtase"/>
    <property type="match status" value="1"/>
</dbReference>
<dbReference type="AlphaFoldDB" id="A0A9Q1KG98"/>
<evidence type="ECO:0000313" key="11">
    <source>
        <dbReference type="Proteomes" id="UP001153076"/>
    </source>
</evidence>
<evidence type="ECO:0000256" key="5">
    <source>
        <dbReference type="ARBA" id="ARBA00022679"/>
    </source>
</evidence>
<feature type="active site" description="Proton acceptor" evidence="7">
    <location>
        <position position="256"/>
    </location>
</feature>
<evidence type="ECO:0000256" key="2">
    <source>
        <dbReference type="ARBA" id="ARBA00005211"/>
    </source>
</evidence>
<evidence type="ECO:0000259" key="8">
    <source>
        <dbReference type="Pfam" id="PF00891"/>
    </source>
</evidence>
<keyword evidence="11" id="KW-1185">Reference proteome</keyword>
<keyword evidence="5" id="KW-0808">Transferase</keyword>
<dbReference type="PROSITE" id="PS51683">
    <property type="entry name" value="SAM_OMT_II"/>
    <property type="match status" value="1"/>
</dbReference>
<evidence type="ECO:0000256" key="4">
    <source>
        <dbReference type="ARBA" id="ARBA00022603"/>
    </source>
</evidence>